<keyword evidence="1" id="KW-1133">Transmembrane helix</keyword>
<sequence>MVTVELAFGSLALVGLLIMICWAVFLVVMQVRCIDTAAEVARQAARGDAAGVRQSRRDAPADATIAIHEGPDAVRVQVELRARPFRRGLPAVPIRAGAVAIWEPGEHER</sequence>
<name>A0ABS2RJP0_9ACTN</name>
<dbReference type="EMBL" id="JAFBCF010000001">
    <property type="protein sequence ID" value="MBM7799228.1"/>
    <property type="molecule type" value="Genomic_DNA"/>
</dbReference>
<evidence type="ECO:0008006" key="4">
    <source>
        <dbReference type="Google" id="ProtNLM"/>
    </source>
</evidence>
<reference evidence="2 3" key="1">
    <citation type="submission" date="2021-01" db="EMBL/GenBank/DDBJ databases">
        <title>Sequencing the genomes of 1000 actinobacteria strains.</title>
        <authorList>
            <person name="Klenk H.-P."/>
        </authorList>
    </citation>
    <scope>NUCLEOTIDE SEQUENCE [LARGE SCALE GENOMIC DNA]</scope>
    <source>
        <strain evidence="2 3">DSM 18662</strain>
    </source>
</reference>
<gene>
    <name evidence="2" type="ORF">JOE57_002149</name>
</gene>
<keyword evidence="3" id="KW-1185">Reference proteome</keyword>
<accession>A0ABS2RJP0</accession>
<organism evidence="2 3">
    <name type="scientific">Microlunatus panaciterrae</name>
    <dbReference type="NCBI Taxonomy" id="400768"/>
    <lineage>
        <taxon>Bacteria</taxon>
        <taxon>Bacillati</taxon>
        <taxon>Actinomycetota</taxon>
        <taxon>Actinomycetes</taxon>
        <taxon>Propionibacteriales</taxon>
        <taxon>Propionibacteriaceae</taxon>
        <taxon>Microlunatus</taxon>
    </lineage>
</organism>
<dbReference type="InterPro" id="IPR049790">
    <property type="entry name" value="Rv3655c/TadE"/>
</dbReference>
<proteinExistence type="predicted"/>
<dbReference type="NCBIfam" id="NF041390">
    <property type="entry name" value="TadE_Rv3655c"/>
    <property type="match status" value="1"/>
</dbReference>
<evidence type="ECO:0000256" key="1">
    <source>
        <dbReference type="SAM" id="Phobius"/>
    </source>
</evidence>
<dbReference type="Proteomes" id="UP000704762">
    <property type="component" value="Unassembled WGS sequence"/>
</dbReference>
<comment type="caution">
    <text evidence="2">The sequence shown here is derived from an EMBL/GenBank/DDBJ whole genome shotgun (WGS) entry which is preliminary data.</text>
</comment>
<evidence type="ECO:0000313" key="3">
    <source>
        <dbReference type="Proteomes" id="UP000704762"/>
    </source>
</evidence>
<feature type="transmembrane region" description="Helical" evidence="1">
    <location>
        <begin position="6"/>
        <end position="28"/>
    </location>
</feature>
<keyword evidence="1" id="KW-0472">Membrane</keyword>
<dbReference type="RefSeq" id="WP_204917841.1">
    <property type="nucleotide sequence ID" value="NZ_BAAAQP010000001.1"/>
</dbReference>
<evidence type="ECO:0000313" key="2">
    <source>
        <dbReference type="EMBL" id="MBM7799228.1"/>
    </source>
</evidence>
<protein>
    <recommendedName>
        <fullName evidence="4">TadE-like protein</fullName>
    </recommendedName>
</protein>
<keyword evidence="1" id="KW-0812">Transmembrane</keyword>